<dbReference type="GO" id="GO:0016746">
    <property type="term" value="F:acyltransferase activity"/>
    <property type="evidence" value="ECO:0007669"/>
    <property type="project" value="UniProtKB-KW"/>
</dbReference>
<accession>A0ABT1W9H6</accession>
<reference evidence="2 3" key="1">
    <citation type="submission" date="2022-06" db="EMBL/GenBank/DDBJ databases">
        <title>Endosaccharibacter gen. nov., sp. nov., endophytic bacteria isolated from sugarcane.</title>
        <authorList>
            <person name="Pitiwittayakul N."/>
            <person name="Yukphan P."/>
            <person name="Charoenyingcharoen P."/>
            <person name="Tanasupawat S."/>
        </authorList>
    </citation>
    <scope>NUCLEOTIDE SEQUENCE [LARGE SCALE GENOMIC DNA]</scope>
    <source>
        <strain evidence="2 3">KSS8</strain>
    </source>
</reference>
<dbReference type="Proteomes" id="UP001524587">
    <property type="component" value="Unassembled WGS sequence"/>
</dbReference>
<feature type="domain" description="Phospholipid/glycerol acyltransferase" evidence="1">
    <location>
        <begin position="56"/>
        <end position="180"/>
    </location>
</feature>
<evidence type="ECO:0000259" key="1">
    <source>
        <dbReference type="SMART" id="SM00563"/>
    </source>
</evidence>
<dbReference type="Pfam" id="PF01553">
    <property type="entry name" value="Acyltransferase"/>
    <property type="match status" value="1"/>
</dbReference>
<dbReference type="RefSeq" id="WP_422865019.1">
    <property type="nucleotide sequence ID" value="NZ_JAMSKV010000013.1"/>
</dbReference>
<dbReference type="EMBL" id="JAMSKV010000013">
    <property type="protein sequence ID" value="MCQ8279537.1"/>
    <property type="molecule type" value="Genomic_DNA"/>
</dbReference>
<proteinExistence type="predicted"/>
<organism evidence="2 3">
    <name type="scientific">Endosaccharibacter trunci</name>
    <dbReference type="NCBI Taxonomy" id="2812733"/>
    <lineage>
        <taxon>Bacteria</taxon>
        <taxon>Pseudomonadati</taxon>
        <taxon>Pseudomonadota</taxon>
        <taxon>Alphaproteobacteria</taxon>
        <taxon>Acetobacterales</taxon>
        <taxon>Acetobacteraceae</taxon>
        <taxon>Endosaccharibacter</taxon>
    </lineage>
</organism>
<keyword evidence="2" id="KW-0012">Acyltransferase</keyword>
<evidence type="ECO:0000313" key="3">
    <source>
        <dbReference type="Proteomes" id="UP001524587"/>
    </source>
</evidence>
<keyword evidence="2" id="KW-0808">Transferase</keyword>
<dbReference type="InterPro" id="IPR002123">
    <property type="entry name" value="Plipid/glycerol_acylTrfase"/>
</dbReference>
<keyword evidence="3" id="KW-1185">Reference proteome</keyword>
<comment type="caution">
    <text evidence="2">The sequence shown here is derived from an EMBL/GenBank/DDBJ whole genome shotgun (WGS) entry which is preliminary data.</text>
</comment>
<gene>
    <name evidence="2" type="ORF">NFI95_13910</name>
</gene>
<sequence>MPSRFLAGPEPDPIAQRSDRLFRLFGFYLRWRFGRHFHAVRLSGTDPAAIPADRPVVMFSNHPSWWDPAAYILLADRCFPGRPGFGPMDQDALGRYGFFRRLGIFGIDKNSAAGARRFLLVARRVLGEARGPGGRAMMWITAEGDFTDPRRRPVRLRPGIAHLAASIPDALMLPLAMEYVFWNESRPELLLRLGPPIDAANGGRAADWSPILEQALGDAMDALANDAVQRDPAAFSTLNNGASGAGWVYDQWRRLRAIGSGRRFDPSHGGHSQTGARS</sequence>
<dbReference type="SMART" id="SM00563">
    <property type="entry name" value="PlsC"/>
    <property type="match status" value="1"/>
</dbReference>
<dbReference type="SUPFAM" id="SSF69593">
    <property type="entry name" value="Glycerol-3-phosphate (1)-acyltransferase"/>
    <property type="match status" value="1"/>
</dbReference>
<dbReference type="CDD" id="cd06551">
    <property type="entry name" value="LPLAT"/>
    <property type="match status" value="1"/>
</dbReference>
<protein>
    <submittedName>
        <fullName evidence="2">Lysophospholipid acyltransferase family protein</fullName>
    </submittedName>
</protein>
<evidence type="ECO:0000313" key="2">
    <source>
        <dbReference type="EMBL" id="MCQ8279537.1"/>
    </source>
</evidence>
<name>A0ABT1W9H6_9PROT</name>